<evidence type="ECO:0000313" key="2">
    <source>
        <dbReference type="Proteomes" id="UP000319576"/>
    </source>
</evidence>
<name>A0A517XLT7_9BACT</name>
<keyword evidence="2" id="KW-1185">Reference proteome</keyword>
<dbReference type="KEGG" id="uli:ETAA1_03560"/>
<reference evidence="1 2" key="1">
    <citation type="submission" date="2019-02" db="EMBL/GenBank/DDBJ databases">
        <title>Deep-cultivation of Planctomycetes and their phenomic and genomic characterization uncovers novel biology.</title>
        <authorList>
            <person name="Wiegand S."/>
            <person name="Jogler M."/>
            <person name="Boedeker C."/>
            <person name="Pinto D."/>
            <person name="Vollmers J."/>
            <person name="Rivas-Marin E."/>
            <person name="Kohn T."/>
            <person name="Peeters S.H."/>
            <person name="Heuer A."/>
            <person name="Rast P."/>
            <person name="Oberbeckmann S."/>
            <person name="Bunk B."/>
            <person name="Jeske O."/>
            <person name="Meyerdierks A."/>
            <person name="Storesund J.E."/>
            <person name="Kallscheuer N."/>
            <person name="Luecker S."/>
            <person name="Lage O.M."/>
            <person name="Pohl T."/>
            <person name="Merkel B.J."/>
            <person name="Hornburger P."/>
            <person name="Mueller R.-W."/>
            <person name="Bruemmer F."/>
            <person name="Labrenz M."/>
            <person name="Spormann A.M."/>
            <person name="Op den Camp H."/>
            <person name="Overmann J."/>
            <person name="Amann R."/>
            <person name="Jetten M.S.M."/>
            <person name="Mascher T."/>
            <person name="Medema M.H."/>
            <person name="Devos D.P."/>
            <person name="Kaster A.-K."/>
            <person name="Ovreas L."/>
            <person name="Rohde M."/>
            <person name="Galperin M.Y."/>
            <person name="Jogler C."/>
        </authorList>
    </citation>
    <scope>NUCLEOTIDE SEQUENCE [LARGE SCALE GENOMIC DNA]</scope>
    <source>
        <strain evidence="1 2">ETA_A1</strain>
    </source>
</reference>
<evidence type="ECO:0008006" key="3">
    <source>
        <dbReference type="Google" id="ProtNLM"/>
    </source>
</evidence>
<sequence>MIPRSDGARVGHDCPVHTYLPENLDLSFIAAGRRDAAAYFVGRLYLGQHVAGRDPDEFQAMYSPLLKAQLGSDYRREVIDPLLEHGVIEEDSSYSTGWKGQCGYSRSYRLAPAYRQAQFRVVPFTHHEFVKRLASPPAGGTTHAHLSAPVHRHLARWFDRLSVAPSYPADVLPLRAWAEGHRRFWPCRYGRVHSNLTNLRREYRYHLTLDSVGEPLVGVDVKTSQPLLLGLAVLNWVKVLRNEDLRDYSRQMEREWAERVGGEGGMAVADRIPYLADCSSECLSDTRCFVDVCLKGDLYSRFVSRTGLSRDQVKKRFLATLYDRPPGAGGVESDVVTAFRQEFPGLWVVLDALKRGNHAPLPCYMQTVESWLVIWRTCGRLAEELPDAPLLTIHDCLVTTERYVEPVRRALLDEFDAVWGVRPQADPKALAA</sequence>
<dbReference type="EMBL" id="CP036273">
    <property type="protein sequence ID" value="QDU18468.1"/>
    <property type="molecule type" value="Genomic_DNA"/>
</dbReference>
<dbReference type="RefSeq" id="WP_145233783.1">
    <property type="nucleotide sequence ID" value="NZ_CP036273.1"/>
</dbReference>
<evidence type="ECO:0000313" key="1">
    <source>
        <dbReference type="EMBL" id="QDU18468.1"/>
    </source>
</evidence>
<protein>
    <recommendedName>
        <fullName evidence="3">DNA-directed DNA polymerase family A palm domain-containing protein</fullName>
    </recommendedName>
</protein>
<gene>
    <name evidence="1" type="ORF">ETAA1_03560</name>
</gene>
<dbReference type="Proteomes" id="UP000319576">
    <property type="component" value="Chromosome"/>
</dbReference>
<dbReference type="AlphaFoldDB" id="A0A517XLT7"/>
<proteinExistence type="predicted"/>
<organism evidence="1 2">
    <name type="scientific">Urbifossiella limnaea</name>
    <dbReference type="NCBI Taxonomy" id="2528023"/>
    <lineage>
        <taxon>Bacteria</taxon>
        <taxon>Pseudomonadati</taxon>
        <taxon>Planctomycetota</taxon>
        <taxon>Planctomycetia</taxon>
        <taxon>Gemmatales</taxon>
        <taxon>Gemmataceae</taxon>
        <taxon>Urbifossiella</taxon>
    </lineage>
</organism>
<dbReference type="OrthoDB" id="259501at2"/>
<accession>A0A517XLT7</accession>